<proteinExistence type="predicted"/>
<dbReference type="Proteomes" id="UP000757900">
    <property type="component" value="Unassembled WGS sequence"/>
</dbReference>
<feature type="transmembrane region" description="Helical" evidence="6">
    <location>
        <begin position="12"/>
        <end position="30"/>
    </location>
</feature>
<dbReference type="NCBIfam" id="NF040909">
    <property type="entry name" value="OadG_rel_small"/>
    <property type="match status" value="1"/>
</dbReference>
<dbReference type="GO" id="GO:0036376">
    <property type="term" value="P:sodium ion export across plasma membrane"/>
    <property type="evidence" value="ECO:0007669"/>
    <property type="project" value="InterPro"/>
</dbReference>
<dbReference type="EMBL" id="JABZFV010000006">
    <property type="protein sequence ID" value="MBF0934232.1"/>
    <property type="molecule type" value="Genomic_DNA"/>
</dbReference>
<gene>
    <name evidence="7" type="ORF">HXK00_01140</name>
</gene>
<evidence type="ECO:0000313" key="8">
    <source>
        <dbReference type="Proteomes" id="UP000757900"/>
    </source>
</evidence>
<evidence type="ECO:0000256" key="6">
    <source>
        <dbReference type="SAM" id="Phobius"/>
    </source>
</evidence>
<protein>
    <submittedName>
        <fullName evidence="7">OadG family protein</fullName>
    </submittedName>
</protein>
<keyword evidence="5 6" id="KW-0472">Membrane</keyword>
<keyword evidence="2" id="KW-1003">Cell membrane</keyword>
<evidence type="ECO:0000256" key="3">
    <source>
        <dbReference type="ARBA" id="ARBA00022692"/>
    </source>
</evidence>
<name>A0A929MN93_ABIDE</name>
<keyword evidence="3 6" id="KW-0812">Transmembrane</keyword>
<dbReference type="InterPro" id="IPR005899">
    <property type="entry name" value="Na_pump_deCOase"/>
</dbReference>
<comment type="subcellular location">
    <subcellularLocation>
        <location evidence="1">Cell membrane</location>
    </subcellularLocation>
</comment>
<evidence type="ECO:0000256" key="4">
    <source>
        <dbReference type="ARBA" id="ARBA00022989"/>
    </source>
</evidence>
<sequence>MNLDNLRQALELMLIGMGGVFLVLGILYGASELLIKYFPVEKD</sequence>
<dbReference type="Pfam" id="PF04277">
    <property type="entry name" value="OAD_gamma"/>
    <property type="match status" value="1"/>
</dbReference>
<dbReference type="GO" id="GO:0005886">
    <property type="term" value="C:plasma membrane"/>
    <property type="evidence" value="ECO:0007669"/>
    <property type="project" value="UniProtKB-SubCell"/>
</dbReference>
<evidence type="ECO:0000313" key="7">
    <source>
        <dbReference type="EMBL" id="MBF0934232.1"/>
    </source>
</evidence>
<organism evidence="7 8">
    <name type="scientific">Abiotrophia defectiva</name>
    <name type="common">Streptococcus defectivus</name>
    <dbReference type="NCBI Taxonomy" id="46125"/>
    <lineage>
        <taxon>Bacteria</taxon>
        <taxon>Bacillati</taxon>
        <taxon>Bacillota</taxon>
        <taxon>Bacilli</taxon>
        <taxon>Lactobacillales</taxon>
        <taxon>Aerococcaceae</taxon>
        <taxon>Abiotrophia</taxon>
    </lineage>
</organism>
<dbReference type="GeneID" id="84816980"/>
<evidence type="ECO:0000256" key="1">
    <source>
        <dbReference type="ARBA" id="ARBA00004236"/>
    </source>
</evidence>
<reference evidence="7" key="1">
    <citation type="submission" date="2020-04" db="EMBL/GenBank/DDBJ databases">
        <title>Deep metagenomics examines the oral microbiome during advanced dental caries in children, revealing novel taxa and co-occurrences with host molecules.</title>
        <authorList>
            <person name="Baker J.L."/>
            <person name="Morton J.T."/>
            <person name="Dinis M."/>
            <person name="Alvarez R."/>
            <person name="Tran N.C."/>
            <person name="Knight R."/>
            <person name="Edlund A."/>
        </authorList>
    </citation>
    <scope>NUCLEOTIDE SEQUENCE</scope>
    <source>
        <strain evidence="7">JCVI_23_bin.16</strain>
    </source>
</reference>
<comment type="caution">
    <text evidence="7">The sequence shown here is derived from an EMBL/GenBank/DDBJ whole genome shotgun (WGS) entry which is preliminary data.</text>
</comment>
<evidence type="ECO:0000256" key="5">
    <source>
        <dbReference type="ARBA" id="ARBA00023136"/>
    </source>
</evidence>
<evidence type="ECO:0000256" key="2">
    <source>
        <dbReference type="ARBA" id="ARBA00022475"/>
    </source>
</evidence>
<keyword evidence="4 6" id="KW-1133">Transmembrane helix</keyword>
<dbReference type="RefSeq" id="WP_023391554.1">
    <property type="nucleotide sequence ID" value="NZ_CAJPUI010000003.1"/>
</dbReference>
<dbReference type="GO" id="GO:0015081">
    <property type="term" value="F:sodium ion transmembrane transporter activity"/>
    <property type="evidence" value="ECO:0007669"/>
    <property type="project" value="InterPro"/>
</dbReference>
<accession>A0A929MN93</accession>
<dbReference type="AlphaFoldDB" id="A0A929MN93"/>